<protein>
    <submittedName>
        <fullName evidence="1">Uncharacterized protein</fullName>
    </submittedName>
</protein>
<proteinExistence type="predicted"/>
<dbReference type="SUPFAM" id="SSF55620">
    <property type="entry name" value="Tetrahydrobiopterin biosynthesis enzymes-like"/>
    <property type="match status" value="1"/>
</dbReference>
<keyword evidence="2" id="KW-1185">Reference proteome</keyword>
<dbReference type="AlphaFoldDB" id="A0A822Z284"/>
<gene>
    <name evidence="1" type="ORF">HUJ06_007747</name>
</gene>
<dbReference type="Gene3D" id="1.10.286.10">
    <property type="match status" value="1"/>
</dbReference>
<dbReference type="Proteomes" id="UP000607653">
    <property type="component" value="Unassembled WGS sequence"/>
</dbReference>
<accession>A0A822Z284</accession>
<organism evidence="1 2">
    <name type="scientific">Nelumbo nucifera</name>
    <name type="common">Sacred lotus</name>
    <dbReference type="NCBI Taxonomy" id="4432"/>
    <lineage>
        <taxon>Eukaryota</taxon>
        <taxon>Viridiplantae</taxon>
        <taxon>Streptophyta</taxon>
        <taxon>Embryophyta</taxon>
        <taxon>Tracheophyta</taxon>
        <taxon>Spermatophyta</taxon>
        <taxon>Magnoliopsida</taxon>
        <taxon>Proteales</taxon>
        <taxon>Nelumbonaceae</taxon>
        <taxon>Nelumbo</taxon>
    </lineage>
</organism>
<name>A0A822Z284_NELNU</name>
<reference evidence="1 2" key="1">
    <citation type="journal article" date="2020" name="Mol. Biol. Evol.">
        <title>Distinct Expression and Methylation Patterns for Genes with Different Fates following a Single Whole-Genome Duplication in Flowering Plants.</title>
        <authorList>
            <person name="Shi T."/>
            <person name="Rahmani R.S."/>
            <person name="Gugger P.F."/>
            <person name="Wang M."/>
            <person name="Li H."/>
            <person name="Zhang Y."/>
            <person name="Li Z."/>
            <person name="Wang Q."/>
            <person name="Van de Peer Y."/>
            <person name="Marchal K."/>
            <person name="Chen J."/>
        </authorList>
    </citation>
    <scope>NUCLEOTIDE SEQUENCE [LARGE SCALE GENOMIC DNA]</scope>
    <source>
        <tissue evidence="1">Leaf</tissue>
    </source>
</reference>
<evidence type="ECO:0000313" key="1">
    <source>
        <dbReference type="EMBL" id="DAD37106.1"/>
    </source>
</evidence>
<sequence>MGALDEEHFNGELENGQGTAVIEDAVKVLLQGLGEDASREGLKKTLLRVLKALREGTRGCQSFPSFHSLILGPYKKRFNFYCSWIY</sequence>
<dbReference type="InterPro" id="IPR043134">
    <property type="entry name" value="GTP-CH-I_N"/>
</dbReference>
<evidence type="ECO:0000313" key="2">
    <source>
        <dbReference type="Proteomes" id="UP000607653"/>
    </source>
</evidence>
<dbReference type="EMBL" id="DUZY01000004">
    <property type="protein sequence ID" value="DAD37106.1"/>
    <property type="molecule type" value="Genomic_DNA"/>
</dbReference>
<comment type="caution">
    <text evidence="1">The sequence shown here is derived from an EMBL/GenBank/DDBJ whole genome shotgun (WGS) entry which is preliminary data.</text>
</comment>